<feature type="transmembrane region" description="Helical" evidence="2">
    <location>
        <begin position="20"/>
        <end position="38"/>
    </location>
</feature>
<keyword evidence="2" id="KW-0812">Transmembrane</keyword>
<feature type="region of interest" description="Disordered" evidence="1">
    <location>
        <begin position="216"/>
        <end position="237"/>
    </location>
</feature>
<feature type="transmembrane region" description="Helical" evidence="2">
    <location>
        <begin position="58"/>
        <end position="81"/>
    </location>
</feature>
<name>A0ABW9XXH5_9BACL</name>
<dbReference type="RefSeq" id="WP_161745980.1">
    <property type="nucleotide sequence ID" value="NZ_JAAAMV010000024.1"/>
</dbReference>
<accession>A0ABW9XXH5</accession>
<organism evidence="3 4">
    <name type="scientific">Paenibacillus glycinis</name>
    <dbReference type="NCBI Taxonomy" id="2697035"/>
    <lineage>
        <taxon>Bacteria</taxon>
        <taxon>Bacillati</taxon>
        <taxon>Bacillota</taxon>
        <taxon>Bacilli</taxon>
        <taxon>Bacillales</taxon>
        <taxon>Paenibacillaceae</taxon>
        <taxon>Paenibacillus</taxon>
    </lineage>
</organism>
<evidence type="ECO:0000256" key="2">
    <source>
        <dbReference type="SAM" id="Phobius"/>
    </source>
</evidence>
<dbReference type="EMBL" id="JAAAMV010000024">
    <property type="protein sequence ID" value="NBD26969.1"/>
    <property type="molecule type" value="Genomic_DNA"/>
</dbReference>
<evidence type="ECO:0008006" key="5">
    <source>
        <dbReference type="Google" id="ProtNLM"/>
    </source>
</evidence>
<keyword evidence="2" id="KW-1133">Transmembrane helix</keyword>
<evidence type="ECO:0000256" key="1">
    <source>
        <dbReference type="SAM" id="MobiDB-lite"/>
    </source>
</evidence>
<dbReference type="InterPro" id="IPR036938">
    <property type="entry name" value="PAP2/HPO_sf"/>
</dbReference>
<protein>
    <recommendedName>
        <fullName evidence="5">Inositol phosphorylceramide synthase</fullName>
    </recommendedName>
</protein>
<dbReference type="Proteomes" id="UP000665561">
    <property type="component" value="Unassembled WGS sequence"/>
</dbReference>
<comment type="caution">
    <text evidence="3">The sequence shown here is derived from an EMBL/GenBank/DDBJ whole genome shotgun (WGS) entry which is preliminary data.</text>
</comment>
<keyword evidence="2" id="KW-0472">Membrane</keyword>
<gene>
    <name evidence="3" type="ORF">GT019_24115</name>
</gene>
<evidence type="ECO:0000313" key="4">
    <source>
        <dbReference type="Proteomes" id="UP000665561"/>
    </source>
</evidence>
<keyword evidence="4" id="KW-1185">Reference proteome</keyword>
<dbReference type="SUPFAM" id="SSF48317">
    <property type="entry name" value="Acid phosphatase/Vanadium-dependent haloperoxidase"/>
    <property type="match status" value="1"/>
</dbReference>
<feature type="compositionally biased region" description="Low complexity" evidence="1">
    <location>
        <begin position="217"/>
        <end position="228"/>
    </location>
</feature>
<reference evidence="3 4" key="1">
    <citation type="submission" date="2020-01" db="EMBL/GenBank/DDBJ databases">
        <title>Paenibacillus soybeanensis sp. nov. isolated from the nodules of soybean (Glycine max(L.) Merr).</title>
        <authorList>
            <person name="Wang H."/>
        </authorList>
    </citation>
    <scope>NUCLEOTIDE SEQUENCE [LARGE SCALE GENOMIC DNA]</scope>
    <source>
        <strain evidence="3 4">T1</strain>
    </source>
</reference>
<proteinExistence type="predicted"/>
<evidence type="ECO:0000313" key="3">
    <source>
        <dbReference type="EMBL" id="NBD26969.1"/>
    </source>
</evidence>
<feature type="transmembrane region" description="Helical" evidence="2">
    <location>
        <begin position="88"/>
        <end position="109"/>
    </location>
</feature>
<sequence length="237" mass="26221">MKPIALPSGAAPKRKLKGWLPVLWMLLIPFLNLFYVLLNRPSAQVHHLATAFDKALPVIPAFVLPYVLWYPFIGATLIGMLGKNARQYYRTLGALCLGLVACYLVYYGFQTTVERPAVNGTGLFPSLMRWVYANDEPFNCFPSIHVLTSYLMFRGAVAFRAPLRIGIRAMAVLIMMSTLFMKQHVVADVGAGILTAELMYRLVGRIQLRIAANRGDSAPSAVSSSSSVRGKRKRQAG</sequence>